<sequence>MKPTHARPFRFTIRRLMLVTLLSGLALGSCVYLLSGLRKEKREGPFENFDAWPLALKRLVGEDTNLRQDVEPYELDAWVDHRSIWRLPADSPLYDRLLRQNPFEPADRKHPMAARLMESVPATWGQPQWSQCIWHATPGYGTTFMDGTDLYLVAEHPATGEVIVLHEWIF</sequence>
<accession>A0A368KNY4</accession>
<dbReference type="OrthoDB" id="288251at2"/>
<proteinExistence type="predicted"/>
<dbReference type="AlphaFoldDB" id="A0A368KNY4"/>
<protein>
    <submittedName>
        <fullName evidence="1">Uncharacterized protein</fullName>
    </submittedName>
</protein>
<dbReference type="RefSeq" id="WP_114371326.1">
    <property type="nucleotide sequence ID" value="NZ_QPEX01000044.1"/>
</dbReference>
<dbReference type="Proteomes" id="UP000253562">
    <property type="component" value="Unassembled WGS sequence"/>
</dbReference>
<comment type="caution">
    <text evidence="1">The sequence shown here is derived from an EMBL/GenBank/DDBJ whole genome shotgun (WGS) entry which is preliminary data.</text>
</comment>
<evidence type="ECO:0000313" key="1">
    <source>
        <dbReference type="EMBL" id="RCS42103.1"/>
    </source>
</evidence>
<evidence type="ECO:0000313" key="2">
    <source>
        <dbReference type="Proteomes" id="UP000253562"/>
    </source>
</evidence>
<dbReference type="EMBL" id="QPEX01000044">
    <property type="protein sequence ID" value="RCS42103.1"/>
    <property type="molecule type" value="Genomic_DNA"/>
</dbReference>
<organism evidence="1 2">
    <name type="scientific">Bremerella cremea</name>
    <dbReference type="NCBI Taxonomy" id="1031537"/>
    <lineage>
        <taxon>Bacteria</taxon>
        <taxon>Pseudomonadati</taxon>
        <taxon>Planctomycetota</taxon>
        <taxon>Planctomycetia</taxon>
        <taxon>Pirellulales</taxon>
        <taxon>Pirellulaceae</taxon>
        <taxon>Bremerella</taxon>
    </lineage>
</organism>
<name>A0A368KNY4_9BACT</name>
<gene>
    <name evidence="1" type="ORF">DTL42_19940</name>
</gene>
<dbReference type="PROSITE" id="PS51257">
    <property type="entry name" value="PROKAR_LIPOPROTEIN"/>
    <property type="match status" value="1"/>
</dbReference>
<reference evidence="1 2" key="1">
    <citation type="submission" date="2018-07" db="EMBL/GenBank/DDBJ databases">
        <title>Comparative genomes isolates from brazilian mangrove.</title>
        <authorList>
            <person name="De Araujo J.E."/>
            <person name="Taketani R.G."/>
            <person name="Silva M.C.P."/>
            <person name="Lourenco M.V."/>
            <person name="Oliveira V.M."/>
            <person name="Andreote F.D."/>
        </authorList>
    </citation>
    <scope>NUCLEOTIDE SEQUENCE [LARGE SCALE GENOMIC DNA]</scope>
    <source>
        <strain evidence="1 2">HEX PRIS-MGV</strain>
    </source>
</reference>